<proteinExistence type="predicted"/>
<name>J9GJ55_9ZZZZ</name>
<comment type="caution">
    <text evidence="1">The sequence shown here is derived from an EMBL/GenBank/DDBJ whole genome shotgun (WGS) entry which is preliminary data.</text>
</comment>
<dbReference type="EMBL" id="AMCI01000817">
    <property type="protein sequence ID" value="EJX07687.1"/>
    <property type="molecule type" value="Genomic_DNA"/>
</dbReference>
<accession>J9GJ55</accession>
<protein>
    <submittedName>
        <fullName evidence="1">Uncharacterized protein</fullName>
    </submittedName>
</protein>
<organism evidence="1">
    <name type="scientific">gut metagenome</name>
    <dbReference type="NCBI Taxonomy" id="749906"/>
    <lineage>
        <taxon>unclassified sequences</taxon>
        <taxon>metagenomes</taxon>
        <taxon>organismal metagenomes</taxon>
    </lineage>
</organism>
<gene>
    <name evidence="1" type="ORF">EVA_04205</name>
</gene>
<reference evidence="1" key="1">
    <citation type="journal article" date="2012" name="PLoS ONE">
        <title>Gene sets for utilization of primary and secondary nutrition supplies in the distal gut of endangered iberian lynx.</title>
        <authorList>
            <person name="Alcaide M."/>
            <person name="Messina E."/>
            <person name="Richter M."/>
            <person name="Bargiela R."/>
            <person name="Peplies J."/>
            <person name="Huws S.A."/>
            <person name="Newbold C.J."/>
            <person name="Golyshin P.N."/>
            <person name="Simon M.A."/>
            <person name="Lopez G."/>
            <person name="Yakimov M.M."/>
            <person name="Ferrer M."/>
        </authorList>
    </citation>
    <scope>NUCLEOTIDE SEQUENCE</scope>
</reference>
<evidence type="ECO:0000313" key="1">
    <source>
        <dbReference type="EMBL" id="EJX07687.1"/>
    </source>
</evidence>
<dbReference type="AlphaFoldDB" id="J9GJ55"/>
<sequence length="46" mass="5283">MEHSVNSRRSKIFLFSCFGSIPKVFSALVRKVRPADSPLLSIYNRK</sequence>